<dbReference type="InterPro" id="IPR050344">
    <property type="entry name" value="Peptidase_M1_aminopeptidases"/>
</dbReference>
<evidence type="ECO:0000259" key="15">
    <source>
        <dbReference type="Pfam" id="PF11838"/>
    </source>
</evidence>
<dbReference type="Gene3D" id="2.60.40.1730">
    <property type="entry name" value="tricorn interacting facor f3 domain"/>
    <property type="match status" value="1"/>
</dbReference>
<evidence type="ECO:0000259" key="16">
    <source>
        <dbReference type="Pfam" id="PF17900"/>
    </source>
</evidence>
<dbReference type="PANTHER" id="PTHR11533:SF174">
    <property type="entry name" value="PUROMYCIN-SENSITIVE AMINOPEPTIDASE-RELATED"/>
    <property type="match status" value="1"/>
</dbReference>
<feature type="binding site" evidence="10">
    <location>
        <position position="337"/>
    </location>
    <ligand>
        <name>Zn(2+)</name>
        <dbReference type="ChEBI" id="CHEBI:29105"/>
        <note>catalytic</note>
    </ligand>
</feature>
<dbReference type="SUPFAM" id="SSF63737">
    <property type="entry name" value="Leukotriene A4 hydrolase N-terminal domain"/>
    <property type="match status" value="1"/>
</dbReference>
<name>A0A345P7R0_9GAMM</name>
<feature type="chain" id="PRO_5016566253" description="Aminopeptidase" evidence="13">
    <location>
        <begin position="24"/>
        <end position="904"/>
    </location>
</feature>
<dbReference type="Pfam" id="PF11838">
    <property type="entry name" value="ERAP1_C"/>
    <property type="match status" value="1"/>
</dbReference>
<dbReference type="Gene3D" id="1.25.50.20">
    <property type="match status" value="1"/>
</dbReference>
<comment type="catalytic activity">
    <reaction evidence="1">
        <text>Release of an N-terminal amino acid, Xaa-|-Yaa- from a peptide, amide or arylamide. Xaa is preferably Ala, but may be most amino acids including Pro (slow action). When a terminal hydrophobic residue is followed by a prolyl residue, the two may be released as an intact Xaa-Pro dipeptide.</text>
        <dbReference type="EC" id="3.4.11.2"/>
    </reaction>
</comment>
<dbReference type="InterPro" id="IPR045357">
    <property type="entry name" value="Aminopeptidase_N-like_N"/>
</dbReference>
<dbReference type="PRINTS" id="PR00756">
    <property type="entry name" value="ALADIPTASE"/>
</dbReference>
<reference evidence="17 18" key="1">
    <citation type="submission" date="2018-07" db="EMBL/GenBank/DDBJ databases">
        <title>Genome sequencing of Moraxellaceae gen. HYN0046.</title>
        <authorList>
            <person name="Kim M."/>
            <person name="Yi H."/>
        </authorList>
    </citation>
    <scope>NUCLEOTIDE SEQUENCE [LARGE SCALE GENOMIC DNA]</scope>
    <source>
        <strain evidence="17 18">HYN0046</strain>
    </source>
</reference>
<dbReference type="GO" id="GO:0006508">
    <property type="term" value="P:proteolysis"/>
    <property type="evidence" value="ECO:0007669"/>
    <property type="project" value="UniProtKB-KW"/>
</dbReference>
<dbReference type="GO" id="GO:0042277">
    <property type="term" value="F:peptide binding"/>
    <property type="evidence" value="ECO:0007669"/>
    <property type="project" value="TreeGrafter"/>
</dbReference>
<dbReference type="InterPro" id="IPR027268">
    <property type="entry name" value="Peptidase_M4/M1_CTD_sf"/>
</dbReference>
<dbReference type="OrthoDB" id="100605at2"/>
<dbReference type="Pfam" id="PF01433">
    <property type="entry name" value="Peptidase_M1"/>
    <property type="match status" value="1"/>
</dbReference>
<comment type="cofactor">
    <cofactor evidence="10 12">
        <name>Zn(2+)</name>
        <dbReference type="ChEBI" id="CHEBI:29105"/>
    </cofactor>
    <text evidence="10 12">Binds 1 zinc ion per subunit.</text>
</comment>
<evidence type="ECO:0000313" key="17">
    <source>
        <dbReference type="EMBL" id="AXI03319.1"/>
    </source>
</evidence>
<feature type="binding site" evidence="10">
    <location>
        <position position="360"/>
    </location>
    <ligand>
        <name>Zn(2+)</name>
        <dbReference type="ChEBI" id="CHEBI:29105"/>
        <note>catalytic</note>
    </ligand>
</feature>
<gene>
    <name evidence="17" type="ORF">HYN46_10990</name>
</gene>
<keyword evidence="5 10" id="KW-0479">Metal-binding</keyword>
<dbReference type="InterPro" id="IPR034016">
    <property type="entry name" value="M1_APN-typ"/>
</dbReference>
<evidence type="ECO:0000256" key="5">
    <source>
        <dbReference type="ARBA" id="ARBA00022723"/>
    </source>
</evidence>
<dbReference type="InterPro" id="IPR001930">
    <property type="entry name" value="Peptidase_M1"/>
</dbReference>
<dbReference type="CDD" id="cd09601">
    <property type="entry name" value="M1_APN-Q_like"/>
    <property type="match status" value="1"/>
</dbReference>
<dbReference type="EMBL" id="CP031222">
    <property type="protein sequence ID" value="AXI03319.1"/>
    <property type="molecule type" value="Genomic_DNA"/>
</dbReference>
<dbReference type="GO" id="GO:0016020">
    <property type="term" value="C:membrane"/>
    <property type="evidence" value="ECO:0007669"/>
    <property type="project" value="TreeGrafter"/>
</dbReference>
<keyword evidence="13" id="KW-0732">Signal</keyword>
<keyword evidence="6 12" id="KW-0378">Hydrolase</keyword>
<dbReference type="GO" id="GO:0005737">
    <property type="term" value="C:cytoplasm"/>
    <property type="evidence" value="ECO:0007669"/>
    <property type="project" value="TreeGrafter"/>
</dbReference>
<dbReference type="KEGG" id="mbah:HYN46_10990"/>
<evidence type="ECO:0000256" key="3">
    <source>
        <dbReference type="ARBA" id="ARBA00022438"/>
    </source>
</evidence>
<evidence type="ECO:0000256" key="13">
    <source>
        <dbReference type="SAM" id="SignalP"/>
    </source>
</evidence>
<keyword evidence="4 12" id="KW-0645">Protease</keyword>
<protein>
    <recommendedName>
        <fullName evidence="12">Aminopeptidase</fullName>
        <ecNumber evidence="12">3.4.11.-</ecNumber>
    </recommendedName>
</protein>
<evidence type="ECO:0000256" key="1">
    <source>
        <dbReference type="ARBA" id="ARBA00000098"/>
    </source>
</evidence>
<evidence type="ECO:0000256" key="12">
    <source>
        <dbReference type="RuleBase" id="RU364040"/>
    </source>
</evidence>
<feature type="signal peptide" evidence="13">
    <location>
        <begin position="1"/>
        <end position="23"/>
    </location>
</feature>
<dbReference type="InterPro" id="IPR042097">
    <property type="entry name" value="Aminopeptidase_N-like_N_sf"/>
</dbReference>
<dbReference type="Gene3D" id="2.60.40.1910">
    <property type="match status" value="1"/>
</dbReference>
<dbReference type="InterPro" id="IPR014782">
    <property type="entry name" value="Peptidase_M1_dom"/>
</dbReference>
<dbReference type="GO" id="GO:0005615">
    <property type="term" value="C:extracellular space"/>
    <property type="evidence" value="ECO:0007669"/>
    <property type="project" value="TreeGrafter"/>
</dbReference>
<accession>A0A345P7R0</accession>
<feature type="active site" description="Proton acceptor" evidence="9">
    <location>
        <position position="338"/>
    </location>
</feature>
<evidence type="ECO:0000256" key="8">
    <source>
        <dbReference type="ARBA" id="ARBA00023049"/>
    </source>
</evidence>
<evidence type="ECO:0000256" key="11">
    <source>
        <dbReference type="PIRSR" id="PIRSR634016-4"/>
    </source>
</evidence>
<dbReference type="RefSeq" id="WP_114899428.1">
    <property type="nucleotide sequence ID" value="NZ_CP031222.1"/>
</dbReference>
<keyword evidence="7 10" id="KW-0862">Zinc</keyword>
<evidence type="ECO:0000256" key="9">
    <source>
        <dbReference type="PIRSR" id="PIRSR634016-1"/>
    </source>
</evidence>
<comment type="similarity">
    <text evidence="2 12">Belongs to the peptidase M1 family.</text>
</comment>
<dbReference type="Proteomes" id="UP000253940">
    <property type="component" value="Chromosome"/>
</dbReference>
<evidence type="ECO:0000259" key="14">
    <source>
        <dbReference type="Pfam" id="PF01433"/>
    </source>
</evidence>
<dbReference type="GO" id="GO:0008270">
    <property type="term" value="F:zinc ion binding"/>
    <property type="evidence" value="ECO:0007669"/>
    <property type="project" value="UniProtKB-UniRule"/>
</dbReference>
<evidence type="ECO:0000256" key="4">
    <source>
        <dbReference type="ARBA" id="ARBA00022670"/>
    </source>
</evidence>
<proteinExistence type="inferred from homology"/>
<dbReference type="GO" id="GO:0016285">
    <property type="term" value="F:alanyl aminopeptidase activity"/>
    <property type="evidence" value="ECO:0007669"/>
    <property type="project" value="UniProtKB-EC"/>
</dbReference>
<dbReference type="Gene3D" id="1.10.390.10">
    <property type="entry name" value="Neutral Protease Domain 2"/>
    <property type="match status" value="1"/>
</dbReference>
<feature type="domain" description="ERAP1-like C-terminal" evidence="15">
    <location>
        <begin position="567"/>
        <end position="886"/>
    </location>
</feature>
<sequence length="904" mass="99566">MRTIPRFILTALAMSCLPLTAHALTPEDSAPLGKLPDWVQPLSYHLDFRVDPSKQDYTGTSLIDIELKQPADHIWLHGEELTVTQAQVAAVDQKTTPAKTIKAKYAIAAEKEGVAVLNFGQILPAGHYQVKLSFKTKFNQQLQGVYKVSFQGQPYVMTQMEAISARYGFPGFDEPRFKTPFELTLTVPKDLVAVANTQQVSEQKTKDGWRTVKFAPTKPLPTYLVAFAVGPWDVTKGPDIAPTAWRDHVTPLRGISPHGTGPKMQHALSETPAIVHTLEEYFGFGYPFDKLDILGAPDFAAGAMENPGLVTFRDYYMLLDKDSPVSLVQTSFNVNAHEISHQWFGDTVTMPWWDDIWLNEAFATWMQKKVTQKLHPEYRADLEVIEGANGAMQSDSLVSVRRIRQPIINNGDIDSAFDGITYQKGAAVLNMFERYLGADTFRKGIQAHVQQHQFGNATADDLIATLAKTSGQGEHFVKAMQSFLDQPGVPLVETSLSSKDGKTVLHVKQQRYLPYGSTGSVKQQWGIPVCVRYGEPSAALADSKVQCELLEQPEGDIVLKGATASSWYIPNADAAGYYRFSLSNHDWARLNAQVTTLSDAEQLAYADAIDSAFQHGDIDASAVLIAAKQLATSKTREVATALIPTLVWLNKYLAKTPAEHAQITAVARDLYLARLQALGYERHDGESEDVGLLRATLTDFLALDIKLPEVRSALLAQSEKTLKPNAKGTLNLQAVNAELLGDILSVAVQEQGRKVLDQLIQELGRNGDPAQRLSLLAAIGATSQKADAEVARNVAIDERVKVGEMRYLLNSSRLYGEGRAATWDWFVRNHDKVLKRTGSHTSGRIPGLVGGNGCSQEDADQLTAFFEPRVKELVGTERSFKQTRENALLCKALVDKQPSAAILK</sequence>
<organism evidence="17 18">
    <name type="scientific">Aquirhabdus parva</name>
    <dbReference type="NCBI Taxonomy" id="2283318"/>
    <lineage>
        <taxon>Bacteria</taxon>
        <taxon>Pseudomonadati</taxon>
        <taxon>Pseudomonadota</taxon>
        <taxon>Gammaproteobacteria</taxon>
        <taxon>Moraxellales</taxon>
        <taxon>Moraxellaceae</taxon>
        <taxon>Aquirhabdus</taxon>
    </lineage>
</organism>
<keyword evidence="8 12" id="KW-0482">Metalloprotease</keyword>
<evidence type="ECO:0000256" key="6">
    <source>
        <dbReference type="ARBA" id="ARBA00022801"/>
    </source>
</evidence>
<evidence type="ECO:0000313" key="18">
    <source>
        <dbReference type="Proteomes" id="UP000253940"/>
    </source>
</evidence>
<dbReference type="GO" id="GO:0043171">
    <property type="term" value="P:peptide catabolic process"/>
    <property type="evidence" value="ECO:0007669"/>
    <property type="project" value="TreeGrafter"/>
</dbReference>
<keyword evidence="18" id="KW-1185">Reference proteome</keyword>
<feature type="domain" description="Peptidase M1 membrane alanine aminopeptidase" evidence="14">
    <location>
        <begin position="267"/>
        <end position="480"/>
    </location>
</feature>
<feature type="domain" description="Aminopeptidase N-like N-terminal" evidence="16">
    <location>
        <begin position="40"/>
        <end position="224"/>
    </location>
</feature>
<dbReference type="PANTHER" id="PTHR11533">
    <property type="entry name" value="PROTEASE M1 ZINC METALLOPROTEASE"/>
    <property type="match status" value="1"/>
</dbReference>
<evidence type="ECO:0000256" key="10">
    <source>
        <dbReference type="PIRSR" id="PIRSR634016-3"/>
    </source>
</evidence>
<dbReference type="EC" id="3.4.11.-" evidence="12"/>
<evidence type="ECO:0000256" key="7">
    <source>
        <dbReference type="ARBA" id="ARBA00022833"/>
    </source>
</evidence>
<dbReference type="InterPro" id="IPR024571">
    <property type="entry name" value="ERAP1-like_C_dom"/>
</dbReference>
<dbReference type="Pfam" id="PF17900">
    <property type="entry name" value="Peptidase_M1_N"/>
    <property type="match status" value="1"/>
</dbReference>
<feature type="binding site" evidence="10">
    <location>
        <position position="341"/>
    </location>
    <ligand>
        <name>Zn(2+)</name>
        <dbReference type="ChEBI" id="CHEBI:29105"/>
        <note>catalytic</note>
    </ligand>
</feature>
<dbReference type="FunFam" id="1.10.390.10:FF:000006">
    <property type="entry name" value="Puromycin-sensitive aminopeptidase"/>
    <property type="match status" value="1"/>
</dbReference>
<evidence type="ECO:0000256" key="2">
    <source>
        <dbReference type="ARBA" id="ARBA00010136"/>
    </source>
</evidence>
<dbReference type="GO" id="GO:0070006">
    <property type="term" value="F:metalloaminopeptidase activity"/>
    <property type="evidence" value="ECO:0007669"/>
    <property type="project" value="TreeGrafter"/>
</dbReference>
<dbReference type="AlphaFoldDB" id="A0A345P7R0"/>
<keyword evidence="3 12" id="KW-0031">Aminopeptidase</keyword>
<dbReference type="SUPFAM" id="SSF55486">
    <property type="entry name" value="Metalloproteases ('zincins'), catalytic domain"/>
    <property type="match status" value="1"/>
</dbReference>
<feature type="site" description="Transition state stabilizer" evidence="11">
    <location>
        <position position="422"/>
    </location>
</feature>